<evidence type="ECO:0000313" key="1">
    <source>
        <dbReference type="EMBL" id="KAH8013536.1"/>
    </source>
</evidence>
<sequence length="1316" mass="146868">MEKYHVLEVIGEGSFGRVYKGRRKYSAQVVALKFIPKVGRSQKELKNLQREIEIMRGLHHPNIVQMLDSFETDKEVVVVTDYAEGELFQILEDDGNLPEEQVQDIASQLVSALYYLHSHRILHRDMKPQNILLGKEGVIKLCDFGFARAMSIHTMVLTSIKGTPLYMSPELVEEKPYDHTADLWSVGCILYELYVGTPPFYTNSIFQLVSLIIKDPIKWPKNMSPNFKSFLQGLLMKDPRQRLSWPELLYHPFIAGRATVIDDTEEQGIVNPFTSKLSPELQALKEQQTHSLAPHSGQSKILRKARQKMAQEARKKELVKNKTPSKQKSAKGDQCHLRKSHSSEVSTKERRTAISTGEQRHPALDGKGTEWEQREPSPTPRENRITEDYEKEFPDVRPESGKVEKRGRRSIDTVDLETEELDSDEEWQHLIDATDPAHVQLSTPLSLLRDTAFVQRVRVRLKNSGQQVLEGMLKGAAHLRPALRLIGNLLDTRCDSELLHTFCSDTGLSHFLSQLVGSILESSNIPLEPWYDTLLLELITVMSAYFASDFNREQSGKKQSFQAFHSSASHFLALLPILLAQPTDREFRLREQSLKCFTCLCDSMDAACPSVSIPFYISLFEDHRLLLDVLCHGASCEQPALKGSQKETVQERNECLAAAFTTAVAASCGIPGRHDTCHKAKKQISQQIAERLTEEGNHLLPKLFARLEHPAFSLSGIKVLYACCHVCQSLCYRVATQEVLSSLIGHLQGKVLLANQVQAAEASLRLLSLLILQLQNLPPQSDTVLKETIELFSHVAATSVISAAGLLLTHLIQYGAAVKLRREEAFAAITAALTEPAELCLPPPMEAGFYDGLILLLLQFLSQEDAAVIREFTGSDLWSIVWHRFAMVLHLTSGAPVMEGETPRVGQHAQEPEWNLISPQGTLLFLSLVLHIFQREPHQSLLQLAQPNGVIMATLNKLLSLDYLETLAQTQMREDGDPDLVSAVVLQVCQLFCFPFALDIHPETLELIMTGLRDFEIPAQLLQVCIHHLPFVDTELPLSLLCHLVLTDEGVIEQVMRTAASAHAIAFMSAVLLSDQVALIVDLLSLLTHVARASAMHLPFLQQFLCGSDRAPPLLSRLLCHQEHLVRARACSFVGNLLRHGQDFPHLLQVGLLEYLLQCLRDEDDHVRRSASFAVGNVAYHTGPFLQHLSKAVPWVVRLLGDPVAKIRCNAASTLGNLGRQSTELGNLLIQSRAPDLLLDMACHDSQPAVQEAALIALQSIGQQPKIHQVLVSLRASEKLEVLSHNESQAAACSSPPSSMTHCKKLIRLLQPTQSA</sequence>
<dbReference type="EMBL" id="CM037615">
    <property type="protein sequence ID" value="KAH8013536.1"/>
    <property type="molecule type" value="Genomic_DNA"/>
</dbReference>
<protein>
    <submittedName>
        <fullName evidence="1">Uncharacterized protein</fullName>
    </submittedName>
</protein>
<accession>A0ACB8G1Y7</accession>
<organism evidence="1 2">
    <name type="scientific">Sphaerodactylus townsendi</name>
    <dbReference type="NCBI Taxonomy" id="933632"/>
    <lineage>
        <taxon>Eukaryota</taxon>
        <taxon>Metazoa</taxon>
        <taxon>Chordata</taxon>
        <taxon>Craniata</taxon>
        <taxon>Vertebrata</taxon>
        <taxon>Euteleostomi</taxon>
        <taxon>Lepidosauria</taxon>
        <taxon>Squamata</taxon>
        <taxon>Bifurcata</taxon>
        <taxon>Gekkota</taxon>
        <taxon>Sphaerodactylidae</taxon>
        <taxon>Sphaerodactylus</taxon>
    </lineage>
</organism>
<dbReference type="Proteomes" id="UP000827872">
    <property type="component" value="Linkage Group LG02"/>
</dbReference>
<reference evidence="1" key="1">
    <citation type="submission" date="2021-08" db="EMBL/GenBank/DDBJ databases">
        <title>The first chromosome-level gecko genome reveals the dynamic sex chromosomes of Neotropical dwarf geckos (Sphaerodactylidae: Sphaerodactylus).</title>
        <authorList>
            <person name="Pinto B.J."/>
            <person name="Keating S.E."/>
            <person name="Gamble T."/>
        </authorList>
    </citation>
    <scope>NUCLEOTIDE SEQUENCE</scope>
    <source>
        <strain evidence="1">TG3544</strain>
    </source>
</reference>
<evidence type="ECO:0000313" key="2">
    <source>
        <dbReference type="Proteomes" id="UP000827872"/>
    </source>
</evidence>
<name>A0ACB8G1Y7_9SAUR</name>
<comment type="caution">
    <text evidence="1">The sequence shown here is derived from an EMBL/GenBank/DDBJ whole genome shotgun (WGS) entry which is preliminary data.</text>
</comment>
<gene>
    <name evidence="1" type="ORF">K3G42_020337</name>
</gene>
<proteinExistence type="predicted"/>
<keyword evidence="2" id="KW-1185">Reference proteome</keyword>